<dbReference type="AlphaFoldDB" id="A0A8S2DY37"/>
<dbReference type="Proteomes" id="UP000677228">
    <property type="component" value="Unassembled WGS sequence"/>
</dbReference>
<comment type="caution">
    <text evidence="1">The sequence shown here is derived from an EMBL/GenBank/DDBJ whole genome shotgun (WGS) entry which is preliminary data.</text>
</comment>
<organism evidence="1 3">
    <name type="scientific">Didymodactylos carnosus</name>
    <dbReference type="NCBI Taxonomy" id="1234261"/>
    <lineage>
        <taxon>Eukaryota</taxon>
        <taxon>Metazoa</taxon>
        <taxon>Spiralia</taxon>
        <taxon>Gnathifera</taxon>
        <taxon>Rotifera</taxon>
        <taxon>Eurotatoria</taxon>
        <taxon>Bdelloidea</taxon>
        <taxon>Philodinida</taxon>
        <taxon>Philodinidae</taxon>
        <taxon>Didymodactylos</taxon>
    </lineage>
</organism>
<reference evidence="1" key="1">
    <citation type="submission" date="2021-02" db="EMBL/GenBank/DDBJ databases">
        <authorList>
            <person name="Nowell W R."/>
        </authorList>
    </citation>
    <scope>NUCLEOTIDE SEQUENCE</scope>
</reference>
<protein>
    <submittedName>
        <fullName evidence="1">Uncharacterized protein</fullName>
    </submittedName>
</protein>
<dbReference type="EMBL" id="CAJNOK010008474">
    <property type="protein sequence ID" value="CAF1064510.1"/>
    <property type="molecule type" value="Genomic_DNA"/>
</dbReference>
<gene>
    <name evidence="1" type="ORF">OVA965_LOCUS17586</name>
    <name evidence="2" type="ORF">TMI583_LOCUS17598</name>
</gene>
<name>A0A8S2DY37_9BILA</name>
<proteinExistence type="predicted"/>
<dbReference type="EMBL" id="CAJOBA010008490">
    <property type="protein sequence ID" value="CAF3829704.1"/>
    <property type="molecule type" value="Genomic_DNA"/>
</dbReference>
<accession>A0A8S2DY37</accession>
<dbReference type="Proteomes" id="UP000682733">
    <property type="component" value="Unassembled WGS sequence"/>
</dbReference>
<sequence>MTTQSYENKTKVKGPWGSEEETNLLLNLLKDETTSNEMASLRNRDAGKKEGFINSRCQQTYEPTAMVDDVIAFSRQKLSFLWQNFIQ</sequence>
<evidence type="ECO:0000313" key="3">
    <source>
        <dbReference type="Proteomes" id="UP000677228"/>
    </source>
</evidence>
<evidence type="ECO:0000313" key="1">
    <source>
        <dbReference type="EMBL" id="CAF1064510.1"/>
    </source>
</evidence>
<evidence type="ECO:0000313" key="2">
    <source>
        <dbReference type="EMBL" id="CAF3829704.1"/>
    </source>
</evidence>